<evidence type="ECO:0000313" key="2">
    <source>
        <dbReference type="Proteomes" id="UP001448498"/>
    </source>
</evidence>
<dbReference type="Proteomes" id="UP001448498">
    <property type="component" value="Chromosome 1"/>
</dbReference>
<sequence length="72" mass="7553">MRCAERRVARRCACQRSRPNARRALTSRDFAPLPALGVPGGCASDADAAFYDGPAEFRGGRPTRAAGGGAQC</sequence>
<accession>A0ABZ3DHV2</accession>
<dbReference type="EMBL" id="CP109821">
    <property type="protein sequence ID" value="XAE48649.1"/>
    <property type="molecule type" value="Genomic_DNA"/>
</dbReference>
<gene>
    <name evidence="1" type="ORF">OHZ10_03200</name>
</gene>
<organism evidence="1 2">
    <name type="scientific">Burkholderia arboris</name>
    <dbReference type="NCBI Taxonomy" id="488730"/>
    <lineage>
        <taxon>Bacteria</taxon>
        <taxon>Pseudomonadati</taxon>
        <taxon>Pseudomonadota</taxon>
        <taxon>Betaproteobacteria</taxon>
        <taxon>Burkholderiales</taxon>
        <taxon>Burkholderiaceae</taxon>
        <taxon>Burkholderia</taxon>
        <taxon>Burkholderia cepacia complex</taxon>
    </lineage>
</organism>
<dbReference type="InterPro" id="IPR021390">
    <property type="entry name" value="DUF3025"/>
</dbReference>
<name>A0ABZ3DHV2_9BURK</name>
<reference evidence="1 2" key="1">
    <citation type="submission" date="2022-10" db="EMBL/GenBank/DDBJ databases">
        <title>Genomic of Burkholderia cepacia PN-1.</title>
        <authorList>
            <person name="Yang Y."/>
            <person name="Guan H."/>
            <person name="Huang J."/>
        </authorList>
    </citation>
    <scope>NUCLEOTIDE SEQUENCE [LARGE SCALE GENOMIC DNA]</scope>
    <source>
        <strain evidence="1 2">PN-1</strain>
    </source>
</reference>
<keyword evidence="2" id="KW-1185">Reference proteome</keyword>
<evidence type="ECO:0000313" key="1">
    <source>
        <dbReference type="EMBL" id="XAE48649.1"/>
    </source>
</evidence>
<dbReference type="Pfam" id="PF11227">
    <property type="entry name" value="DUF3025"/>
    <property type="match status" value="1"/>
</dbReference>
<proteinExistence type="predicted"/>
<protein>
    <submittedName>
        <fullName evidence="1">DUF3025 domain-containing protein</fullName>
    </submittedName>
</protein>